<keyword evidence="3" id="KW-1185">Reference proteome</keyword>
<name>A0ABW3I306_9FLAO</name>
<feature type="chain" id="PRO_5047265782" description="C1q domain-containing protein" evidence="1">
    <location>
        <begin position="18"/>
        <end position="237"/>
    </location>
</feature>
<accession>A0ABW3I306</accession>
<protein>
    <recommendedName>
        <fullName evidence="4">C1q domain-containing protein</fullName>
    </recommendedName>
</protein>
<gene>
    <name evidence="2" type="ORF">ACFQ1O_09535</name>
</gene>
<dbReference type="InterPro" id="IPR008983">
    <property type="entry name" value="Tumour_necrosis_fac-like_dom"/>
</dbReference>
<dbReference type="EMBL" id="JBHTJM010000009">
    <property type="protein sequence ID" value="MFD0964246.1"/>
    <property type="molecule type" value="Genomic_DNA"/>
</dbReference>
<organism evidence="2 3">
    <name type="scientific">Pseudofulvibacter geojedonensis</name>
    <dbReference type="NCBI Taxonomy" id="1123758"/>
    <lineage>
        <taxon>Bacteria</taxon>
        <taxon>Pseudomonadati</taxon>
        <taxon>Bacteroidota</taxon>
        <taxon>Flavobacteriia</taxon>
        <taxon>Flavobacteriales</taxon>
        <taxon>Flavobacteriaceae</taxon>
        <taxon>Pseudofulvibacter</taxon>
    </lineage>
</organism>
<feature type="signal peptide" evidence="1">
    <location>
        <begin position="1"/>
        <end position="17"/>
    </location>
</feature>
<dbReference type="SUPFAM" id="SSF49842">
    <property type="entry name" value="TNF-like"/>
    <property type="match status" value="1"/>
</dbReference>
<reference evidence="3" key="1">
    <citation type="journal article" date="2019" name="Int. J. Syst. Evol. Microbiol.">
        <title>The Global Catalogue of Microorganisms (GCM) 10K type strain sequencing project: providing services to taxonomists for standard genome sequencing and annotation.</title>
        <authorList>
            <consortium name="The Broad Institute Genomics Platform"/>
            <consortium name="The Broad Institute Genome Sequencing Center for Infectious Disease"/>
            <person name="Wu L."/>
            <person name="Ma J."/>
        </authorList>
    </citation>
    <scope>NUCLEOTIDE SEQUENCE [LARGE SCALE GENOMIC DNA]</scope>
    <source>
        <strain evidence="3">CCUG 62114</strain>
    </source>
</reference>
<evidence type="ECO:0000313" key="2">
    <source>
        <dbReference type="EMBL" id="MFD0964246.1"/>
    </source>
</evidence>
<evidence type="ECO:0008006" key="4">
    <source>
        <dbReference type="Google" id="ProtNLM"/>
    </source>
</evidence>
<comment type="caution">
    <text evidence="2">The sequence shown here is derived from an EMBL/GenBank/DDBJ whole genome shotgun (WGS) entry which is preliminary data.</text>
</comment>
<dbReference type="Proteomes" id="UP001596997">
    <property type="component" value="Unassembled WGS sequence"/>
</dbReference>
<dbReference type="Gene3D" id="2.60.120.40">
    <property type="match status" value="1"/>
</dbReference>
<evidence type="ECO:0000313" key="3">
    <source>
        <dbReference type="Proteomes" id="UP001596997"/>
    </source>
</evidence>
<sequence length="237" mass="25827">MKTLLTLLLISPLYLYSQVGIGTTSPTATLDINGDLEIVNTPSSNVSGINPNNEIILVKDQSSNQVQSLSIKDLINSYFKTFIKCSKSSDEQVNLVTASGTSQVIDFNTVEIDSNNEYSTASKSFTPKQDGWYEIHVQITIEPTNPISASISNDFRLNIVKNSSVIAFDTGVLATLTALGTNVYTQPTRKVGTLVYLTTSDTIQFQAQNNNSLVPAAIDINLLGNSSQTYFSIRQVR</sequence>
<dbReference type="RefSeq" id="WP_377715785.1">
    <property type="nucleotide sequence ID" value="NZ_JBHTJM010000009.1"/>
</dbReference>
<proteinExistence type="predicted"/>
<keyword evidence="1" id="KW-0732">Signal</keyword>
<evidence type="ECO:0000256" key="1">
    <source>
        <dbReference type="SAM" id="SignalP"/>
    </source>
</evidence>